<organism evidence="1 2">
    <name type="scientific">Meloidogyne enterolobii</name>
    <name type="common">Root-knot nematode worm</name>
    <name type="synonym">Meloidogyne mayaguensis</name>
    <dbReference type="NCBI Taxonomy" id="390850"/>
    <lineage>
        <taxon>Eukaryota</taxon>
        <taxon>Metazoa</taxon>
        <taxon>Ecdysozoa</taxon>
        <taxon>Nematoda</taxon>
        <taxon>Chromadorea</taxon>
        <taxon>Rhabditida</taxon>
        <taxon>Tylenchina</taxon>
        <taxon>Tylenchomorpha</taxon>
        <taxon>Tylenchoidea</taxon>
        <taxon>Meloidogynidae</taxon>
        <taxon>Meloidogyninae</taxon>
        <taxon>Meloidogyne</taxon>
    </lineage>
</organism>
<sequence>MLDIFDPMQSVEKEEWIKQKVKFGELSVEMIVDTASQINVVPVKCGIVLDNQKWKK</sequence>
<name>A0ACB1AVK7_MELEN</name>
<dbReference type="EMBL" id="CAVMJV010000125">
    <property type="protein sequence ID" value="CAK5107317.1"/>
    <property type="molecule type" value="Genomic_DNA"/>
</dbReference>
<proteinExistence type="predicted"/>
<accession>A0ACB1AVK7</accession>
<comment type="caution">
    <text evidence="1">The sequence shown here is derived from an EMBL/GenBank/DDBJ whole genome shotgun (WGS) entry which is preliminary data.</text>
</comment>
<reference evidence="1" key="1">
    <citation type="submission" date="2023-11" db="EMBL/GenBank/DDBJ databases">
        <authorList>
            <person name="Poullet M."/>
        </authorList>
    </citation>
    <scope>NUCLEOTIDE SEQUENCE</scope>
    <source>
        <strain evidence="1">E1834</strain>
    </source>
</reference>
<dbReference type="Proteomes" id="UP001497535">
    <property type="component" value="Unassembled WGS sequence"/>
</dbReference>
<evidence type="ECO:0000313" key="2">
    <source>
        <dbReference type="Proteomes" id="UP001497535"/>
    </source>
</evidence>
<gene>
    <name evidence="1" type="ORF">MENTE1834_LOCUS43676</name>
</gene>
<protein>
    <submittedName>
        <fullName evidence="1">Uncharacterized protein</fullName>
    </submittedName>
</protein>
<evidence type="ECO:0000313" key="1">
    <source>
        <dbReference type="EMBL" id="CAK5107317.1"/>
    </source>
</evidence>
<keyword evidence="2" id="KW-1185">Reference proteome</keyword>